<dbReference type="RefSeq" id="WP_088990164.1">
    <property type="nucleotide sequence ID" value="NZ_LT607409.1"/>
</dbReference>
<dbReference type="EMBL" id="LT607409">
    <property type="protein sequence ID" value="SCF22757.1"/>
    <property type="molecule type" value="Genomic_DNA"/>
</dbReference>
<evidence type="ECO:0000313" key="2">
    <source>
        <dbReference type="Proteomes" id="UP000198224"/>
    </source>
</evidence>
<organism evidence="1 2">
    <name type="scientific">Micromonospora chokoriensis</name>
    <dbReference type="NCBI Taxonomy" id="356851"/>
    <lineage>
        <taxon>Bacteria</taxon>
        <taxon>Bacillati</taxon>
        <taxon>Actinomycetota</taxon>
        <taxon>Actinomycetes</taxon>
        <taxon>Micromonosporales</taxon>
        <taxon>Micromonosporaceae</taxon>
        <taxon>Micromonospora</taxon>
    </lineage>
</organism>
<sequence>MIRYGIQDYQPQWLNGRSNIAAAHARRLAGLVGLTLQHVWLVWDLDDDEWFTDAPVLLDFGAEQVEIDHQKFDDLSITWNTINPLRAIEDPYFHLAWRPDPTPELVDLPGHTLRHVELLEWIGGDQDMADGSLAVGFDLDPAWLTVFNALDENGLECQKPGQRYRRNRIDP</sequence>
<reference evidence="2" key="1">
    <citation type="submission" date="2016-06" db="EMBL/GenBank/DDBJ databases">
        <authorList>
            <person name="Varghese N."/>
            <person name="Submissions Spin"/>
        </authorList>
    </citation>
    <scope>NUCLEOTIDE SEQUENCE [LARGE SCALE GENOMIC DNA]</scope>
    <source>
        <strain evidence="2">DSM 45160</strain>
    </source>
</reference>
<evidence type="ECO:0000313" key="1">
    <source>
        <dbReference type="EMBL" id="SCF22757.1"/>
    </source>
</evidence>
<dbReference type="Proteomes" id="UP000198224">
    <property type="component" value="Chromosome I"/>
</dbReference>
<gene>
    <name evidence="1" type="ORF">GA0070612_5072</name>
</gene>
<accession>A0A1C4YQ41</accession>
<protein>
    <submittedName>
        <fullName evidence="1">Uncharacterized protein</fullName>
    </submittedName>
</protein>
<proteinExistence type="predicted"/>
<name>A0A1C4YQ41_9ACTN</name>
<keyword evidence="2" id="KW-1185">Reference proteome</keyword>
<dbReference type="AlphaFoldDB" id="A0A1C4YQ41"/>